<gene>
    <name evidence="5" type="ORF">A6K24_03590</name>
</gene>
<proteinExistence type="predicted"/>
<evidence type="ECO:0000313" key="6">
    <source>
        <dbReference type="Proteomes" id="UP000078534"/>
    </source>
</evidence>
<name>A0A179SYA5_9BACI</name>
<evidence type="ECO:0000313" key="5">
    <source>
        <dbReference type="EMBL" id="OAS86605.1"/>
    </source>
</evidence>
<dbReference type="NCBIfam" id="TIGR00573">
    <property type="entry name" value="dnaq"/>
    <property type="match status" value="1"/>
</dbReference>
<keyword evidence="2" id="KW-0378">Hydrolase</keyword>
<dbReference type="NCBIfam" id="NF005836">
    <property type="entry name" value="PRK07740.1"/>
    <property type="match status" value="1"/>
</dbReference>
<evidence type="ECO:0000256" key="2">
    <source>
        <dbReference type="ARBA" id="ARBA00022801"/>
    </source>
</evidence>
<dbReference type="SMART" id="SM00479">
    <property type="entry name" value="EXOIII"/>
    <property type="match status" value="1"/>
</dbReference>
<dbReference type="CDD" id="cd06127">
    <property type="entry name" value="DEDDh"/>
    <property type="match status" value="1"/>
</dbReference>
<dbReference type="AlphaFoldDB" id="A0A179SYA5"/>
<dbReference type="InterPro" id="IPR012337">
    <property type="entry name" value="RNaseH-like_sf"/>
</dbReference>
<keyword evidence="1" id="KW-0540">Nuclease</keyword>
<dbReference type="Pfam" id="PF00929">
    <property type="entry name" value="RNase_T"/>
    <property type="match status" value="1"/>
</dbReference>
<dbReference type="GO" id="GO:0006260">
    <property type="term" value="P:DNA replication"/>
    <property type="evidence" value="ECO:0007669"/>
    <property type="project" value="InterPro"/>
</dbReference>
<evidence type="ECO:0000259" key="4">
    <source>
        <dbReference type="SMART" id="SM00479"/>
    </source>
</evidence>
<keyword evidence="6" id="KW-1185">Reference proteome</keyword>
<dbReference type="InterPro" id="IPR036397">
    <property type="entry name" value="RNaseH_sf"/>
</dbReference>
<dbReference type="GO" id="GO:0003677">
    <property type="term" value="F:DNA binding"/>
    <property type="evidence" value="ECO:0007669"/>
    <property type="project" value="InterPro"/>
</dbReference>
<dbReference type="GO" id="GO:0003887">
    <property type="term" value="F:DNA-directed DNA polymerase activity"/>
    <property type="evidence" value="ECO:0007669"/>
    <property type="project" value="InterPro"/>
</dbReference>
<keyword evidence="3" id="KW-0269">Exonuclease</keyword>
<dbReference type="Gene3D" id="3.30.420.10">
    <property type="entry name" value="Ribonuclease H-like superfamily/Ribonuclease H"/>
    <property type="match status" value="1"/>
</dbReference>
<dbReference type="Proteomes" id="UP000078534">
    <property type="component" value="Unassembled WGS sequence"/>
</dbReference>
<dbReference type="GO" id="GO:0008408">
    <property type="term" value="F:3'-5' exonuclease activity"/>
    <property type="evidence" value="ECO:0007669"/>
    <property type="project" value="TreeGrafter"/>
</dbReference>
<dbReference type="RefSeq" id="WP_066330706.1">
    <property type="nucleotide sequence ID" value="NZ_LWSG01000012.1"/>
</dbReference>
<dbReference type="PANTHER" id="PTHR30231:SF4">
    <property type="entry name" value="PROTEIN NEN2"/>
    <property type="match status" value="1"/>
</dbReference>
<accession>A0A179SYA5</accession>
<dbReference type="EMBL" id="LWSG01000012">
    <property type="protein sequence ID" value="OAS86605.1"/>
    <property type="molecule type" value="Genomic_DNA"/>
</dbReference>
<dbReference type="InterPro" id="IPR006054">
    <property type="entry name" value="DnaQ"/>
</dbReference>
<reference evidence="6" key="1">
    <citation type="submission" date="2016-04" db="EMBL/GenBank/DDBJ databases">
        <authorList>
            <person name="Lyu Z."/>
            <person name="Lyu W."/>
        </authorList>
    </citation>
    <scope>NUCLEOTIDE SEQUENCE [LARGE SCALE GENOMIC DNA]</scope>
    <source>
        <strain evidence="6">C44</strain>
    </source>
</reference>
<organism evidence="5 6">
    <name type="scientific">Metabacillus litoralis</name>
    <dbReference type="NCBI Taxonomy" id="152268"/>
    <lineage>
        <taxon>Bacteria</taxon>
        <taxon>Bacillati</taxon>
        <taxon>Bacillota</taxon>
        <taxon>Bacilli</taxon>
        <taxon>Bacillales</taxon>
        <taxon>Bacillaceae</taxon>
        <taxon>Metabacillus</taxon>
    </lineage>
</organism>
<dbReference type="PANTHER" id="PTHR30231">
    <property type="entry name" value="DNA POLYMERASE III SUBUNIT EPSILON"/>
    <property type="match status" value="1"/>
</dbReference>
<dbReference type="SUPFAM" id="SSF53098">
    <property type="entry name" value="Ribonuclease H-like"/>
    <property type="match status" value="1"/>
</dbReference>
<dbReference type="InterPro" id="IPR013520">
    <property type="entry name" value="Ribonucl_H"/>
</dbReference>
<dbReference type="STRING" id="152268.A6K24_03590"/>
<dbReference type="FunFam" id="3.30.420.10:FF:000045">
    <property type="entry name" value="3'-5' exonuclease DinG"/>
    <property type="match status" value="1"/>
</dbReference>
<protein>
    <submittedName>
        <fullName evidence="5">DNA polymerase III subunit epsilon</fullName>
    </submittedName>
</protein>
<evidence type="ECO:0000256" key="3">
    <source>
        <dbReference type="ARBA" id="ARBA00022839"/>
    </source>
</evidence>
<sequence>MTFDPFFFMKGIQGKIGASQGGQSQQQVAYLRQLQREMRVEETLNIPLTELNVIVFDIETTGFYPDQGDQIISIGAIKVKGEKIIENETFYSLVKAEKNVSEEISQLTGLYDTQLQNAPPLSEVLFQFFQFTQDYTLVAHHANHEKIFLQQASWKLYRAPFKHRLVDMSFLYRIAEPDAKLITLEECCEYNGITVNGRHHALNDAKLTAKLWSIYVNKLHQKGCETLNDLYERYTKV</sequence>
<dbReference type="OrthoDB" id="9804290at2"/>
<evidence type="ECO:0000256" key="1">
    <source>
        <dbReference type="ARBA" id="ARBA00022722"/>
    </source>
</evidence>
<feature type="domain" description="Exonuclease" evidence="4">
    <location>
        <begin position="52"/>
        <end position="221"/>
    </location>
</feature>
<comment type="caution">
    <text evidence="5">The sequence shown here is derived from an EMBL/GenBank/DDBJ whole genome shotgun (WGS) entry which is preliminary data.</text>
</comment>